<sequence>MTEVAQRAGVNLSTLAKHEDLYLQVREQHQDAIEQAESARRESAIAEAEATYARLVSSGTRPTLRAASALTKESWRESQLRGMSLTLLRISLGEKQLSIPGRYASTGREYRTMLKRAAGRLRDRFGLSASADPLRRVPFELN</sequence>
<proteinExistence type="predicted"/>
<evidence type="ECO:0000313" key="2">
    <source>
        <dbReference type="EMBL" id="KAB0579043.1"/>
    </source>
</evidence>
<feature type="coiled-coil region" evidence="1">
    <location>
        <begin position="15"/>
        <end position="49"/>
    </location>
</feature>
<protein>
    <submittedName>
        <fullName evidence="2">Uncharacterized protein</fullName>
    </submittedName>
</protein>
<keyword evidence="1" id="KW-0175">Coiled coil</keyword>
<keyword evidence="3" id="KW-1185">Reference proteome</keyword>
<dbReference type="RefSeq" id="WP_151124957.1">
    <property type="nucleotide sequence ID" value="NZ_CP088081.1"/>
</dbReference>
<dbReference type="EMBL" id="VZPB01000040">
    <property type="protein sequence ID" value="KAB0579043.1"/>
    <property type="molecule type" value="Genomic_DNA"/>
</dbReference>
<comment type="caution">
    <text evidence="2">The sequence shown here is derived from an EMBL/GenBank/DDBJ whole genome shotgun (WGS) entry which is preliminary data.</text>
</comment>
<dbReference type="AlphaFoldDB" id="A0A643FBQ0"/>
<reference evidence="2 3" key="1">
    <citation type="submission" date="2019-09" db="EMBL/GenBank/DDBJ databases">
        <title>Draft genome sequences of 48 bacterial type strains from the CCUG.</title>
        <authorList>
            <person name="Tunovic T."/>
            <person name="Pineiro-Iglesias B."/>
            <person name="Unosson C."/>
            <person name="Inganas E."/>
            <person name="Ohlen M."/>
            <person name="Cardew S."/>
            <person name="Jensie-Markopoulos S."/>
            <person name="Salva-Serra F."/>
            <person name="Jaen-Luchoro D."/>
            <person name="Karlsson R."/>
            <person name="Svensson-Stadler L."/>
            <person name="Chun J."/>
            <person name="Moore E."/>
        </authorList>
    </citation>
    <scope>NUCLEOTIDE SEQUENCE [LARGE SCALE GENOMIC DNA]</scope>
    <source>
        <strain evidence="2 3">CCUG 30977</strain>
    </source>
</reference>
<organism evidence="2 3">
    <name type="scientific">Ideonella dechloratans</name>
    <dbReference type="NCBI Taxonomy" id="36863"/>
    <lineage>
        <taxon>Bacteria</taxon>
        <taxon>Pseudomonadati</taxon>
        <taxon>Pseudomonadota</taxon>
        <taxon>Betaproteobacteria</taxon>
        <taxon>Burkholderiales</taxon>
        <taxon>Sphaerotilaceae</taxon>
        <taxon>Ideonella</taxon>
    </lineage>
</organism>
<evidence type="ECO:0000313" key="3">
    <source>
        <dbReference type="Proteomes" id="UP000430120"/>
    </source>
</evidence>
<dbReference type="Proteomes" id="UP000430120">
    <property type="component" value="Unassembled WGS sequence"/>
</dbReference>
<evidence type="ECO:0000256" key="1">
    <source>
        <dbReference type="SAM" id="Coils"/>
    </source>
</evidence>
<name>A0A643FBQ0_IDEDE</name>
<accession>A0A643FBQ0</accession>
<gene>
    <name evidence="2" type="ORF">F7Q92_15260</name>
</gene>